<feature type="region of interest" description="Disordered" evidence="15">
    <location>
        <begin position="601"/>
        <end position="622"/>
    </location>
</feature>
<evidence type="ECO:0000256" key="15">
    <source>
        <dbReference type="SAM" id="MobiDB-lite"/>
    </source>
</evidence>
<evidence type="ECO:0000313" key="18">
    <source>
        <dbReference type="Proteomes" id="UP000504627"/>
    </source>
</evidence>
<feature type="compositionally biased region" description="Basic residues" evidence="15">
    <location>
        <begin position="1"/>
        <end position="11"/>
    </location>
</feature>
<evidence type="ECO:0000256" key="1">
    <source>
        <dbReference type="ARBA" id="ARBA00004123"/>
    </source>
</evidence>
<evidence type="ECO:0000259" key="16">
    <source>
        <dbReference type="Pfam" id="PF15511"/>
    </source>
</evidence>
<keyword evidence="18" id="KW-1185">Reference proteome</keyword>
<feature type="compositionally biased region" description="Basic residues" evidence="15">
    <location>
        <begin position="37"/>
        <end position="47"/>
    </location>
</feature>
<dbReference type="GO" id="GO:0007059">
    <property type="term" value="P:chromosome segregation"/>
    <property type="evidence" value="ECO:0007669"/>
    <property type="project" value="TreeGrafter"/>
</dbReference>
<dbReference type="Pfam" id="PF16171">
    <property type="entry name" value="CENP-T_N"/>
    <property type="match status" value="1"/>
</dbReference>
<feature type="compositionally biased region" description="Polar residues" evidence="15">
    <location>
        <begin position="255"/>
        <end position="265"/>
    </location>
</feature>
<accession>A0A7R5K5S5</accession>
<dbReference type="PANTHER" id="PTHR46904:SF1">
    <property type="entry name" value="CENTROMERE PROTEIN T"/>
    <property type="match status" value="1"/>
</dbReference>
<dbReference type="RefSeq" id="XP_039236771.1">
    <property type="nucleotide sequence ID" value="XM_039380837.1"/>
</dbReference>
<comment type="function">
    <text evidence="13">Component of the CENPA-NAC (nucleosome-associated) complex, a complex that plays a central role in assembly of kinetochore proteins, mitotic progression and chromosome segregation. The CENPA-NAC complex recruits the CENPA-CAD (nucleosome distal) complex and may be involved in incorporation of newly synthesized CENPA into centromeres. Part of a nucleosome-associated complex that binds specifically to histone H3-containing nucleosomes at the centromere, as opposed to nucleosomes containing CENPA. Component of the heterotetrameric CENP-T-W-S-X complex that binds and supercoils DNA, and plays an important role in kinetochore assembly. CENPT has a fundamental role in kinetochore assembly and function. It is one of the inner kinetochore proteins, with most further proteins binding downstream. Required for normal chromosome organization and normal progress through mitosis.</text>
</comment>
<keyword evidence="7" id="KW-0498">Mitosis</keyword>
<keyword evidence="12" id="KW-0137">Centromere</keyword>
<dbReference type="Pfam" id="PF15511">
    <property type="entry name" value="CENP-T_C"/>
    <property type="match status" value="1"/>
</dbReference>
<dbReference type="InterPro" id="IPR028255">
    <property type="entry name" value="CENP-T"/>
</dbReference>
<dbReference type="InterPro" id="IPR035425">
    <property type="entry name" value="CENP-T/H4_C"/>
</dbReference>
<gene>
    <name evidence="19" type="primary">CENPT</name>
</gene>
<evidence type="ECO:0000256" key="3">
    <source>
        <dbReference type="ARBA" id="ARBA00010137"/>
    </source>
</evidence>
<proteinExistence type="inferred from homology"/>
<dbReference type="GO" id="GO:0000278">
    <property type="term" value="P:mitotic cell cycle"/>
    <property type="evidence" value="ECO:0007669"/>
    <property type="project" value="TreeGrafter"/>
</dbReference>
<feature type="compositionally biased region" description="Polar residues" evidence="15">
    <location>
        <begin position="22"/>
        <end position="34"/>
    </location>
</feature>
<dbReference type="Gene3D" id="1.10.20.10">
    <property type="entry name" value="Histone, subunit A"/>
    <property type="match status" value="1"/>
</dbReference>
<dbReference type="AlphaFoldDB" id="A0A7R5K5S5"/>
<protein>
    <recommendedName>
        <fullName evidence="4">Centromere protein T</fullName>
    </recommendedName>
</protein>
<feature type="region of interest" description="Disordered" evidence="15">
    <location>
        <begin position="252"/>
        <end position="341"/>
    </location>
</feature>
<organism evidence="18 19">
    <name type="scientific">Pipra filicauda</name>
    <name type="common">Wire-tailed manakin</name>
    <dbReference type="NCBI Taxonomy" id="649802"/>
    <lineage>
        <taxon>Eukaryota</taxon>
        <taxon>Metazoa</taxon>
        <taxon>Chordata</taxon>
        <taxon>Craniata</taxon>
        <taxon>Vertebrata</taxon>
        <taxon>Euteleostomi</taxon>
        <taxon>Archelosauria</taxon>
        <taxon>Archosauria</taxon>
        <taxon>Dinosauria</taxon>
        <taxon>Saurischia</taxon>
        <taxon>Theropoda</taxon>
        <taxon>Coelurosauria</taxon>
        <taxon>Aves</taxon>
        <taxon>Neognathae</taxon>
        <taxon>Neoaves</taxon>
        <taxon>Telluraves</taxon>
        <taxon>Australaves</taxon>
        <taxon>Passeriformes</taxon>
        <taxon>Pipridae</taxon>
        <taxon>Pipra</taxon>
    </lineage>
</organism>
<dbReference type="PANTHER" id="PTHR46904">
    <property type="entry name" value="CENTROMERE PROTEIN T"/>
    <property type="match status" value="1"/>
</dbReference>
<feature type="compositionally biased region" description="Basic and acidic residues" evidence="15">
    <location>
        <begin position="533"/>
        <end position="545"/>
    </location>
</feature>
<dbReference type="Proteomes" id="UP000504627">
    <property type="component" value="Unplaced"/>
</dbReference>
<feature type="domain" description="CENP-T/Histone H4 histone fold" evidence="16">
    <location>
        <begin position="629"/>
        <end position="714"/>
    </location>
</feature>
<evidence type="ECO:0000259" key="17">
    <source>
        <dbReference type="Pfam" id="PF16171"/>
    </source>
</evidence>
<dbReference type="GO" id="GO:0051301">
    <property type="term" value="P:cell division"/>
    <property type="evidence" value="ECO:0007669"/>
    <property type="project" value="UniProtKB-KW"/>
</dbReference>
<sequence length="724" mass="79906">MADRRARRRPGLRSSGRHTAQAAAQTGSNPGNDSNSRRRTLGQRRLRVFPDPDNDTPRVMLKRVIQTQPQVSPLKPRISNHEGTEEASPELPSKRVSSMGELQLPDLAAEDTFVTVFHLNKKRKKVSISEFERAADKRLFQNQAQSTLDNTTLFRSLRMSVGSLMAPDTVEKRGLLRRPRNRKAIDMEAFEGGVEQNMLKSNAQNYLVDLQSASGIRTTMMTSDAEIVLNNTELFVQPQLNERSQNKLSALGPQLSHSKTPAQRSKISDAAQDTAGPEGLVSGVGTDEGRTQRHSENSGLDQEHIDRMAPVSPGTPANQREDQQDGSQQSNPVEQVSVHEEEVAGSVCRLSSSLSSRSSSKYLGSPVTLNYSSMSLREVVSQIIEDLEVSDSEEEMINTVNGVEQEKLFREAAEHGASAGYSEHLEKELAEEAELQITAAQDSRDKTDTAPSAGEGLAEGSDGPHVSPGAEHETAKGVGAGSLDRHSDALSSSEKSGMNPLEEDDEQDVLEDQAIMLDLDDPEEEPAEDESEHPESQEVKNFESEVRQCRLDLEETAMGSSQQRREVSMKTPAFVRAAAHNPLLSAPQDEKPAAPKSLVQLLKPKQVPGRSGTSQRKPREPQIARSLIKEVFSYFVKMPVTREAFKIVEKCSEKYFKQLSSDLEAYTSHAGRKTVEMADVEMLMRRQGLVTDKMPLNVLIERHLPLEYRKLLIPVAVSGNKVIP</sequence>
<evidence type="ECO:0000256" key="14">
    <source>
        <dbReference type="ARBA" id="ARBA00046865"/>
    </source>
</evidence>
<dbReference type="GO" id="GO:0005634">
    <property type="term" value="C:nucleus"/>
    <property type="evidence" value="ECO:0007669"/>
    <property type="project" value="UniProtKB-SubCell"/>
</dbReference>
<feature type="compositionally biased region" description="Basic and acidic residues" evidence="15">
    <location>
        <begin position="287"/>
        <end position="307"/>
    </location>
</feature>
<dbReference type="GO" id="GO:0003677">
    <property type="term" value="F:DNA binding"/>
    <property type="evidence" value="ECO:0007669"/>
    <property type="project" value="UniProtKB-KW"/>
</dbReference>
<feature type="compositionally biased region" description="Polar residues" evidence="15">
    <location>
        <begin position="325"/>
        <end position="334"/>
    </location>
</feature>
<comment type="subcellular location">
    <subcellularLocation>
        <location evidence="2">Chromosome</location>
        <location evidence="2">Centromere</location>
        <location evidence="2">Kinetochore</location>
    </subcellularLocation>
    <subcellularLocation>
        <location evidence="1">Nucleus</location>
    </subcellularLocation>
</comment>
<evidence type="ECO:0000256" key="13">
    <source>
        <dbReference type="ARBA" id="ARBA00045461"/>
    </source>
</evidence>
<evidence type="ECO:0000313" key="19">
    <source>
        <dbReference type="RefSeq" id="XP_039236771.1"/>
    </source>
</evidence>
<dbReference type="InterPro" id="IPR009072">
    <property type="entry name" value="Histone-fold"/>
</dbReference>
<evidence type="ECO:0000256" key="2">
    <source>
        <dbReference type="ARBA" id="ARBA00004629"/>
    </source>
</evidence>
<dbReference type="FunCoup" id="A0A7R5K5S5">
    <property type="interactions" value="155"/>
</dbReference>
<comment type="subunit">
    <text evidence="14">Component of the CENPA-CAD complex, composed of CENPI, CENPK, CENPL, CENPO, CENPP, CENPQ, CENPR and CENPS. The CENPA-CAD complex is probably recruited on centromeres by the CENPA-NAC complex, at least composed of CENPA, CENPC, CENPH, CENPM, CENPN, CENPT and CENPU. Identified in a centromeric complex containing histones H2A, H2B, H3 and H4, and at least CENPA, CENPB, CENPC, CENPT, CENPN, HJURP, SUPT16H, SSRP1 and RSF1. Interacts (via N-terminus) with the NDC80 complex. Heterodimer with CENPW; this dimer coassembles with CENPS-CENPX heterodimers at centromeres to form the tetrameric CENP-T-W-S-X complex.</text>
</comment>
<evidence type="ECO:0000256" key="11">
    <source>
        <dbReference type="ARBA" id="ARBA00023306"/>
    </source>
</evidence>
<evidence type="ECO:0000256" key="10">
    <source>
        <dbReference type="ARBA" id="ARBA00023242"/>
    </source>
</evidence>
<evidence type="ECO:0000256" key="5">
    <source>
        <dbReference type="ARBA" id="ARBA00022454"/>
    </source>
</evidence>
<evidence type="ECO:0000256" key="4">
    <source>
        <dbReference type="ARBA" id="ARBA00016401"/>
    </source>
</evidence>
<feature type="compositionally biased region" description="Acidic residues" evidence="15">
    <location>
        <begin position="501"/>
        <end position="511"/>
    </location>
</feature>
<dbReference type="InterPro" id="IPR032373">
    <property type="entry name" value="CENP-T_N"/>
</dbReference>
<feature type="compositionally biased region" description="Acidic residues" evidence="15">
    <location>
        <begin position="518"/>
        <end position="532"/>
    </location>
</feature>
<dbReference type="GO" id="GO:0046982">
    <property type="term" value="F:protein heterodimerization activity"/>
    <property type="evidence" value="ECO:0007669"/>
    <property type="project" value="InterPro"/>
</dbReference>
<feature type="region of interest" description="Disordered" evidence="15">
    <location>
        <begin position="424"/>
        <end position="545"/>
    </location>
</feature>
<dbReference type="GO" id="GO:0051382">
    <property type="term" value="P:kinetochore assembly"/>
    <property type="evidence" value="ECO:0007669"/>
    <property type="project" value="InterPro"/>
</dbReference>
<dbReference type="CDD" id="cd22920">
    <property type="entry name" value="HFD_CENP-T"/>
    <property type="match status" value="1"/>
</dbReference>
<evidence type="ECO:0000256" key="12">
    <source>
        <dbReference type="ARBA" id="ARBA00023328"/>
    </source>
</evidence>
<dbReference type="SUPFAM" id="SSF47113">
    <property type="entry name" value="Histone-fold"/>
    <property type="match status" value="1"/>
</dbReference>
<feature type="region of interest" description="Disordered" evidence="15">
    <location>
        <begin position="1"/>
        <end position="94"/>
    </location>
</feature>
<evidence type="ECO:0000256" key="9">
    <source>
        <dbReference type="ARBA" id="ARBA00023125"/>
    </source>
</evidence>
<keyword evidence="5" id="KW-0158">Chromosome</keyword>
<evidence type="ECO:0000256" key="6">
    <source>
        <dbReference type="ARBA" id="ARBA00022618"/>
    </source>
</evidence>
<keyword evidence="11" id="KW-0131">Cell cycle</keyword>
<reference evidence="19" key="1">
    <citation type="submission" date="2025-08" db="UniProtKB">
        <authorList>
            <consortium name="RefSeq"/>
        </authorList>
    </citation>
    <scope>IDENTIFICATION</scope>
    <source>
        <tissue evidence="19">Muscle</tissue>
    </source>
</reference>
<dbReference type="GeneID" id="113985434"/>
<keyword evidence="9" id="KW-0238">DNA-binding</keyword>
<keyword evidence="8" id="KW-0995">Kinetochore</keyword>
<comment type="similarity">
    <text evidence="3">Belongs to the CENP-T/CNN1 family.</text>
</comment>
<name>A0A7R5K5S5_9PASS</name>
<keyword evidence="10" id="KW-0539">Nucleus</keyword>
<keyword evidence="6" id="KW-0132">Cell division</keyword>
<dbReference type="GO" id="GO:0000776">
    <property type="term" value="C:kinetochore"/>
    <property type="evidence" value="ECO:0007669"/>
    <property type="project" value="UniProtKB-KW"/>
</dbReference>
<evidence type="ECO:0000256" key="8">
    <source>
        <dbReference type="ARBA" id="ARBA00022838"/>
    </source>
</evidence>
<dbReference type="InParanoid" id="A0A7R5K5S5"/>
<evidence type="ECO:0000256" key="7">
    <source>
        <dbReference type="ARBA" id="ARBA00022776"/>
    </source>
</evidence>
<dbReference type="CTD" id="80152"/>
<feature type="domain" description="Centromere kinetochore component CENP-T N-terminal" evidence="17">
    <location>
        <begin position="52"/>
        <end position="340"/>
    </location>
</feature>